<accession>A0AAD8KET9</accession>
<dbReference type="PROSITE" id="PS51375">
    <property type="entry name" value="PPR"/>
    <property type="match status" value="1"/>
</dbReference>
<name>A0AAD8KET9_TARER</name>
<comment type="caution">
    <text evidence="3">The sequence shown here is derived from an EMBL/GenBank/DDBJ whole genome shotgun (WGS) entry which is preliminary data.</text>
</comment>
<proteinExistence type="predicted"/>
<evidence type="ECO:0000313" key="4">
    <source>
        <dbReference type="Proteomes" id="UP001229421"/>
    </source>
</evidence>
<dbReference type="Pfam" id="PF13041">
    <property type="entry name" value="PPR_2"/>
    <property type="match status" value="1"/>
</dbReference>
<dbReference type="InterPro" id="IPR002885">
    <property type="entry name" value="PPR_rpt"/>
</dbReference>
<dbReference type="InterPro" id="IPR011990">
    <property type="entry name" value="TPR-like_helical_dom_sf"/>
</dbReference>
<dbReference type="InterPro" id="IPR046960">
    <property type="entry name" value="PPR_At4g14850-like_plant"/>
</dbReference>
<dbReference type="AlphaFoldDB" id="A0AAD8KET9"/>
<dbReference type="Gene3D" id="1.25.40.10">
    <property type="entry name" value="Tetratricopeptide repeat domain"/>
    <property type="match status" value="1"/>
</dbReference>
<dbReference type="NCBIfam" id="TIGR00756">
    <property type="entry name" value="PPR"/>
    <property type="match status" value="1"/>
</dbReference>
<organism evidence="3 4">
    <name type="scientific">Tagetes erecta</name>
    <name type="common">African marigold</name>
    <dbReference type="NCBI Taxonomy" id="13708"/>
    <lineage>
        <taxon>Eukaryota</taxon>
        <taxon>Viridiplantae</taxon>
        <taxon>Streptophyta</taxon>
        <taxon>Embryophyta</taxon>
        <taxon>Tracheophyta</taxon>
        <taxon>Spermatophyta</taxon>
        <taxon>Magnoliopsida</taxon>
        <taxon>eudicotyledons</taxon>
        <taxon>Gunneridae</taxon>
        <taxon>Pentapetalae</taxon>
        <taxon>asterids</taxon>
        <taxon>campanulids</taxon>
        <taxon>Asterales</taxon>
        <taxon>Asteraceae</taxon>
        <taxon>Asteroideae</taxon>
        <taxon>Heliantheae alliance</taxon>
        <taxon>Tageteae</taxon>
        <taxon>Tagetes</taxon>
    </lineage>
</organism>
<evidence type="ECO:0000256" key="2">
    <source>
        <dbReference type="PROSITE-ProRule" id="PRU00708"/>
    </source>
</evidence>
<evidence type="ECO:0000313" key="3">
    <source>
        <dbReference type="EMBL" id="KAK1419142.1"/>
    </source>
</evidence>
<reference evidence="3" key="1">
    <citation type="journal article" date="2023" name="bioRxiv">
        <title>Improved chromosome-level genome assembly for marigold (Tagetes erecta).</title>
        <authorList>
            <person name="Jiang F."/>
            <person name="Yuan L."/>
            <person name="Wang S."/>
            <person name="Wang H."/>
            <person name="Xu D."/>
            <person name="Wang A."/>
            <person name="Fan W."/>
        </authorList>
    </citation>
    <scope>NUCLEOTIDE SEQUENCE</scope>
    <source>
        <strain evidence="3">WSJ</strain>
        <tissue evidence="3">Leaf</tissue>
    </source>
</reference>
<dbReference type="GO" id="GO:0009451">
    <property type="term" value="P:RNA modification"/>
    <property type="evidence" value="ECO:0007669"/>
    <property type="project" value="InterPro"/>
</dbReference>
<protein>
    <submittedName>
        <fullName evidence="3">Uncharacterized protein</fullName>
    </submittedName>
</protein>
<feature type="repeat" description="PPR" evidence="2">
    <location>
        <begin position="198"/>
        <end position="232"/>
    </location>
</feature>
<keyword evidence="1" id="KW-0677">Repeat</keyword>
<dbReference type="Proteomes" id="UP001229421">
    <property type="component" value="Unassembled WGS sequence"/>
</dbReference>
<gene>
    <name evidence="3" type="ORF">QVD17_28301</name>
</gene>
<dbReference type="EMBL" id="JAUHHV010000007">
    <property type="protein sequence ID" value="KAK1419142.1"/>
    <property type="molecule type" value="Genomic_DNA"/>
</dbReference>
<keyword evidence="4" id="KW-1185">Reference proteome</keyword>
<sequence>MSTSSSSSSVMREKPKIFKVSTDGQVYCNHDMVALCRVTGHRSSRPGQPWFGCPLWPSMDCKFFMWKEDVDAVFAKEGNWKVLELKNKKKVSNTVLSDHRPHAGHHKARLSEGMRCDRPLHLHALMLINGLNHLEPMIITQIISMPSNDPQFDIGYLRSIIHHSKHPNVIARTSFIQFLYQHDVESASEIFDEMDEKGHLLYDAMITCYAQNGRLKDALQLFDEMLQPNVNIQPNNMTLATIIRVCSQSGNLIFGSWIHETLMKQMRIMMDDQVSIALVELYAKCRVIRKAFGYKA</sequence>
<dbReference type="PANTHER" id="PTHR47926">
    <property type="entry name" value="PENTATRICOPEPTIDE REPEAT-CONTAINING PROTEIN"/>
    <property type="match status" value="1"/>
</dbReference>
<evidence type="ECO:0000256" key="1">
    <source>
        <dbReference type="ARBA" id="ARBA00022737"/>
    </source>
</evidence>
<dbReference type="GO" id="GO:0003723">
    <property type="term" value="F:RNA binding"/>
    <property type="evidence" value="ECO:0007669"/>
    <property type="project" value="InterPro"/>
</dbReference>